<accession>C5BR65</accession>
<name>C5BR65_TERTT</name>
<gene>
    <name evidence="1" type="ordered locus">TERTU_1151</name>
</gene>
<sequence>MCTLSWMTRPDGYEVLFNRDEQKSRRRADPPQGFVVAGTHVLMPVDPQGGGTWLSTNQYGVTLALLNYYQGAMPAGELLSRGVLVKALSGARDAEDAAQLLSSQPISHFAPFSLLCFCPLSLRAGRGVNLYCWDGERTTRHLAESPMVSSAKFFDEVLRARWECYLSKVGDAASRQKLLDFHFSHGGAPSATSVCMHREDAHTVSLSHIMVADKSVIYDYYDGVPCSGVVPVRSELGRH</sequence>
<dbReference type="EMBL" id="CP001614">
    <property type="protein sequence ID" value="ACR13600.1"/>
    <property type="molecule type" value="Genomic_DNA"/>
</dbReference>
<dbReference type="InterPro" id="IPR008551">
    <property type="entry name" value="TANGO2"/>
</dbReference>
<dbReference type="eggNOG" id="COG3332">
    <property type="taxonomic scope" value="Bacteria"/>
</dbReference>
<keyword evidence="2" id="KW-1185">Reference proteome</keyword>
<dbReference type="STRING" id="377629.TERTU_1151"/>
<evidence type="ECO:0008006" key="3">
    <source>
        <dbReference type="Google" id="ProtNLM"/>
    </source>
</evidence>
<dbReference type="AlphaFoldDB" id="C5BR65"/>
<reference evidence="1 2" key="1">
    <citation type="journal article" date="2009" name="PLoS ONE">
        <title>The complete genome of Teredinibacter turnerae T7901: an intracellular endosymbiont of marine wood-boring bivalves (shipworms).</title>
        <authorList>
            <person name="Yang J.C."/>
            <person name="Madupu R."/>
            <person name="Durkin A.S."/>
            <person name="Ekborg N.A."/>
            <person name="Pedamallu C.S."/>
            <person name="Hostetler J.B."/>
            <person name="Radune D."/>
            <person name="Toms B.S."/>
            <person name="Henrissat B."/>
            <person name="Coutinho P.M."/>
            <person name="Schwarz S."/>
            <person name="Field L."/>
            <person name="Trindade-Silva A.E."/>
            <person name="Soares C.A.G."/>
            <person name="Elshahawi S."/>
            <person name="Hanora A."/>
            <person name="Schmidt E.W."/>
            <person name="Haygood M.G."/>
            <person name="Posfai J."/>
            <person name="Benner J."/>
            <person name="Madinger C."/>
            <person name="Nove J."/>
            <person name="Anton B."/>
            <person name="Chaudhary K."/>
            <person name="Foster J."/>
            <person name="Holman A."/>
            <person name="Kumar S."/>
            <person name="Lessard P.A."/>
            <person name="Luyten Y.A."/>
            <person name="Slatko B."/>
            <person name="Wood N."/>
            <person name="Wu B."/>
            <person name="Teplitski M."/>
            <person name="Mougous J.D."/>
            <person name="Ward N."/>
            <person name="Eisen J.A."/>
            <person name="Badger J.H."/>
            <person name="Distel D.L."/>
        </authorList>
    </citation>
    <scope>NUCLEOTIDE SEQUENCE [LARGE SCALE GENOMIC DNA]</scope>
    <source>
        <strain evidence="2">ATCC 39867 / T7901</strain>
    </source>
</reference>
<dbReference type="Proteomes" id="UP000009080">
    <property type="component" value="Chromosome"/>
</dbReference>
<dbReference type="RefSeq" id="WP_015819714.1">
    <property type="nucleotide sequence ID" value="NC_012997.1"/>
</dbReference>
<organism evidence="1 2">
    <name type="scientific">Teredinibacter turnerae (strain ATCC 39867 / T7901)</name>
    <dbReference type="NCBI Taxonomy" id="377629"/>
    <lineage>
        <taxon>Bacteria</taxon>
        <taxon>Pseudomonadati</taxon>
        <taxon>Pseudomonadota</taxon>
        <taxon>Gammaproteobacteria</taxon>
        <taxon>Cellvibrionales</taxon>
        <taxon>Cellvibrionaceae</taxon>
        <taxon>Teredinibacter</taxon>
    </lineage>
</organism>
<dbReference type="HOGENOM" id="CLU_084211_1_0_6"/>
<proteinExistence type="predicted"/>
<dbReference type="KEGG" id="ttu:TERTU_1151"/>
<protein>
    <recommendedName>
        <fullName evidence="3">Transport and Golgi organization protein 2</fullName>
    </recommendedName>
</protein>
<dbReference type="Pfam" id="PF05742">
    <property type="entry name" value="TANGO2"/>
    <property type="match status" value="1"/>
</dbReference>
<evidence type="ECO:0000313" key="1">
    <source>
        <dbReference type="EMBL" id="ACR13600.1"/>
    </source>
</evidence>
<dbReference type="OrthoDB" id="1113830at2"/>
<evidence type="ECO:0000313" key="2">
    <source>
        <dbReference type="Proteomes" id="UP000009080"/>
    </source>
</evidence>